<feature type="compositionally biased region" description="Polar residues" evidence="1">
    <location>
        <begin position="109"/>
        <end position="126"/>
    </location>
</feature>
<gene>
    <name evidence="2" type="ORF">B0T26DRAFT_676742</name>
</gene>
<keyword evidence="3" id="KW-1185">Reference proteome</keyword>
<evidence type="ECO:0000313" key="3">
    <source>
        <dbReference type="Proteomes" id="UP001172101"/>
    </source>
</evidence>
<organism evidence="2 3">
    <name type="scientific">Lasiosphaeria miniovina</name>
    <dbReference type="NCBI Taxonomy" id="1954250"/>
    <lineage>
        <taxon>Eukaryota</taxon>
        <taxon>Fungi</taxon>
        <taxon>Dikarya</taxon>
        <taxon>Ascomycota</taxon>
        <taxon>Pezizomycotina</taxon>
        <taxon>Sordariomycetes</taxon>
        <taxon>Sordariomycetidae</taxon>
        <taxon>Sordariales</taxon>
        <taxon>Lasiosphaeriaceae</taxon>
        <taxon>Lasiosphaeria</taxon>
    </lineage>
</organism>
<dbReference type="Proteomes" id="UP001172101">
    <property type="component" value="Unassembled WGS sequence"/>
</dbReference>
<dbReference type="GeneID" id="85323280"/>
<feature type="region of interest" description="Disordered" evidence="1">
    <location>
        <begin position="104"/>
        <end position="126"/>
    </location>
</feature>
<evidence type="ECO:0000256" key="1">
    <source>
        <dbReference type="SAM" id="MobiDB-lite"/>
    </source>
</evidence>
<name>A0AA40DWW5_9PEZI</name>
<proteinExistence type="predicted"/>
<protein>
    <submittedName>
        <fullName evidence="2">Uncharacterized protein</fullName>
    </submittedName>
</protein>
<reference evidence="2" key="1">
    <citation type="submission" date="2023-06" db="EMBL/GenBank/DDBJ databases">
        <title>Genome-scale phylogeny and comparative genomics of the fungal order Sordariales.</title>
        <authorList>
            <consortium name="Lawrence Berkeley National Laboratory"/>
            <person name="Hensen N."/>
            <person name="Bonometti L."/>
            <person name="Westerberg I."/>
            <person name="Brannstrom I.O."/>
            <person name="Guillou S."/>
            <person name="Cros-Aarteil S."/>
            <person name="Calhoun S."/>
            <person name="Haridas S."/>
            <person name="Kuo A."/>
            <person name="Mondo S."/>
            <person name="Pangilinan J."/>
            <person name="Riley R."/>
            <person name="LaButti K."/>
            <person name="Andreopoulos B."/>
            <person name="Lipzen A."/>
            <person name="Chen C."/>
            <person name="Yanf M."/>
            <person name="Daum C."/>
            <person name="Ng V."/>
            <person name="Clum A."/>
            <person name="Steindorff A."/>
            <person name="Ohm R."/>
            <person name="Martin F."/>
            <person name="Silar P."/>
            <person name="Natvig D."/>
            <person name="Lalanne C."/>
            <person name="Gautier V."/>
            <person name="Ament-velasquez S.L."/>
            <person name="Kruys A."/>
            <person name="Hutchinson M.I."/>
            <person name="Powell A.J."/>
            <person name="Barry K."/>
            <person name="Miller A.N."/>
            <person name="Grigoriev I.V."/>
            <person name="Debuchy R."/>
            <person name="Gladieux P."/>
            <person name="Thoren M.H."/>
            <person name="Johannesson H."/>
        </authorList>
    </citation>
    <scope>NUCLEOTIDE SEQUENCE</scope>
    <source>
        <strain evidence="2">SMH2392-1A</strain>
    </source>
</reference>
<dbReference type="RefSeq" id="XP_060297388.1">
    <property type="nucleotide sequence ID" value="XM_060440010.1"/>
</dbReference>
<sequence>MDNGPGALPDSLSTSASIIKPQLLETHLALLSYLLDEFSNHARSAREAGADLKPVFTRLGEGETEERWALLRDEVPVKTTLDSCLSHEGFPEYIDDQLSDTKTIHKSSPKLSRNPSTSSAQSAKTVVSIRSKTRVRSICSAGNYSHGSGRISPSLSLDRSTRRKKEGKAFEIKIPAMGLKQSNLERYLEMEAPGYFIELEKLVIAYTQATAGRKRLQSTHVLGDRTPGQGCTS</sequence>
<dbReference type="EMBL" id="JAUIRO010000004">
    <property type="protein sequence ID" value="KAK0718595.1"/>
    <property type="molecule type" value="Genomic_DNA"/>
</dbReference>
<accession>A0AA40DWW5</accession>
<evidence type="ECO:0000313" key="2">
    <source>
        <dbReference type="EMBL" id="KAK0718595.1"/>
    </source>
</evidence>
<dbReference type="AlphaFoldDB" id="A0AA40DWW5"/>
<comment type="caution">
    <text evidence="2">The sequence shown here is derived from an EMBL/GenBank/DDBJ whole genome shotgun (WGS) entry which is preliminary data.</text>
</comment>